<gene>
    <name evidence="1" type="ORF">J7I43_11085</name>
</gene>
<proteinExistence type="predicted"/>
<comment type="caution">
    <text evidence="1">The sequence shown here is derived from an EMBL/GenBank/DDBJ whole genome shotgun (WGS) entry which is preliminary data.</text>
</comment>
<protein>
    <recommendedName>
        <fullName evidence="3">Lipoprotein</fullName>
    </recommendedName>
</protein>
<name>A0ABS3YDK7_9BACT</name>
<dbReference type="Proteomes" id="UP000679126">
    <property type="component" value="Unassembled WGS sequence"/>
</dbReference>
<dbReference type="EMBL" id="JAGHKP010000002">
    <property type="protein sequence ID" value="MBO9152759.1"/>
    <property type="molecule type" value="Genomic_DNA"/>
</dbReference>
<keyword evidence="2" id="KW-1185">Reference proteome</keyword>
<accession>A0ABS3YDK7</accession>
<sequence length="174" mass="19247">MPRDLLKFFTAIGCTGLLLSGCSDYNPNAVLNCEQAAFNLANNGTFNSLKLLSANMLRNENVKLLSVEAYQDSIRVILNLSDTRYSGNTLRNDSLHTGDYIFSLRNQYPDAGKVVIGVKNGKDYTFLSTDTSSITIREMDVANRNLSGSYYVETVNPVMKLSGVFSKVCFQSIQ</sequence>
<dbReference type="PROSITE" id="PS51257">
    <property type="entry name" value="PROKAR_LIPOPROTEIN"/>
    <property type="match status" value="1"/>
</dbReference>
<organism evidence="1 2">
    <name type="scientific">Chitinophaga chungangae</name>
    <dbReference type="NCBI Taxonomy" id="2821488"/>
    <lineage>
        <taxon>Bacteria</taxon>
        <taxon>Pseudomonadati</taxon>
        <taxon>Bacteroidota</taxon>
        <taxon>Chitinophagia</taxon>
        <taxon>Chitinophagales</taxon>
        <taxon>Chitinophagaceae</taxon>
        <taxon>Chitinophaga</taxon>
    </lineage>
</organism>
<evidence type="ECO:0008006" key="3">
    <source>
        <dbReference type="Google" id="ProtNLM"/>
    </source>
</evidence>
<dbReference type="RefSeq" id="WP_209145738.1">
    <property type="nucleotide sequence ID" value="NZ_JAGHKP010000002.1"/>
</dbReference>
<evidence type="ECO:0000313" key="2">
    <source>
        <dbReference type="Proteomes" id="UP000679126"/>
    </source>
</evidence>
<evidence type="ECO:0000313" key="1">
    <source>
        <dbReference type="EMBL" id="MBO9152759.1"/>
    </source>
</evidence>
<reference evidence="2" key="1">
    <citation type="submission" date="2021-03" db="EMBL/GenBank/DDBJ databases">
        <title>Assistant Professor.</title>
        <authorList>
            <person name="Huq M.A."/>
        </authorList>
    </citation>
    <scope>NUCLEOTIDE SEQUENCE [LARGE SCALE GENOMIC DNA]</scope>
    <source>
        <strain evidence="2">MAH-28</strain>
    </source>
</reference>